<keyword evidence="4" id="KW-0067">ATP-binding</keyword>
<evidence type="ECO:0000256" key="8">
    <source>
        <dbReference type="ARBA" id="ARBA00029936"/>
    </source>
</evidence>
<keyword evidence="3" id="KW-0547">Nucleotide-binding</keyword>
<evidence type="ECO:0000256" key="2">
    <source>
        <dbReference type="ARBA" id="ARBA00022598"/>
    </source>
</evidence>
<feature type="domain" description="Aminoacyl-tRNA synthetase class Ia" evidence="11">
    <location>
        <begin position="34"/>
        <end position="242"/>
    </location>
</feature>
<comment type="caution">
    <text evidence="14">The sequence shown here is derived from an EMBL/GenBank/DDBJ whole genome shotgun (WGS) entry which is preliminary data.</text>
</comment>
<accession>A0AA35WJV1</accession>
<dbReference type="EC" id="6.1.1.9" evidence="1"/>
<dbReference type="PANTHER" id="PTHR11946:SF93">
    <property type="entry name" value="VALINE--TRNA LIGASE, CHLOROPLASTIC_MITOCHONDRIAL 2"/>
    <property type="match status" value="1"/>
</dbReference>
<reference evidence="14" key="1">
    <citation type="submission" date="2023-03" db="EMBL/GenBank/DDBJ databases">
        <authorList>
            <person name="Steffen K."/>
            <person name="Cardenas P."/>
        </authorList>
    </citation>
    <scope>NUCLEOTIDE SEQUENCE</scope>
</reference>
<sequence>RIIVAQLEEDGLLEHIEPYRHSVGHCDRCDNVVEPIITNQWYVKMEPLAKPARDAVASGETRIIPERFARVYFNWMDNIRDWCISRQLWWGHRIPVWYCDDCDEVIVELDDPTICDACGSSALRQDEDVLDTWFSSGLWTHSTLGWPNDSEDLDYFYPTSVMETGYDIIFFWVARMMMMGIENMGASPFHTVYLHGLVLDPEGVKMSKTRGNVLDPLQLIDIYGADALRFALTIGNSPGNDQRLNEQKLEASRNFANKLWNAARFVMGNLEGAGAALDGWHSPDLPTHRQDRWIMSRLNRLTEQVEQFMQDYQFGEAQRAIHDFFWHEYADWYIEMAKIRLRSDGDDEESPLPYLAYVLERVLRMLHPFMPFVTEEIWQALKDAPDALIVAEYPDANADFYDEEAEDDISLVMETVRSIRNLRAEFRIQQHQRIEAVLDLPQDGAVAEAEADVIKMLARVEPLKFGAESNGAISNDSVSLVLSKGVVTIPLGGLVDLDKERERLRSEIADIELNRDRLAVRLSDERFLSRAPDEVVERERERLESIEERKGRAEDILARLGWVGRARA</sequence>
<evidence type="ECO:0000256" key="3">
    <source>
        <dbReference type="ARBA" id="ARBA00022741"/>
    </source>
</evidence>
<evidence type="ECO:0000256" key="10">
    <source>
        <dbReference type="SAM" id="Coils"/>
    </source>
</evidence>
<dbReference type="InterPro" id="IPR009080">
    <property type="entry name" value="tRNAsynth_Ia_anticodon-bd"/>
</dbReference>
<proteinExistence type="predicted"/>
<organism evidence="14 15">
    <name type="scientific">Geodia barretti</name>
    <name type="common">Barrett's horny sponge</name>
    <dbReference type="NCBI Taxonomy" id="519541"/>
    <lineage>
        <taxon>Eukaryota</taxon>
        <taxon>Metazoa</taxon>
        <taxon>Porifera</taxon>
        <taxon>Demospongiae</taxon>
        <taxon>Heteroscleromorpha</taxon>
        <taxon>Tetractinellida</taxon>
        <taxon>Astrophorina</taxon>
        <taxon>Geodiidae</taxon>
        <taxon>Geodia</taxon>
    </lineage>
</organism>
<keyword evidence="2 14" id="KW-0436">Ligase</keyword>
<dbReference type="FunFam" id="1.10.730.10:FF:000014">
    <property type="entry name" value="Valine--tRNA ligase"/>
    <property type="match status" value="1"/>
</dbReference>
<dbReference type="GO" id="GO:0006438">
    <property type="term" value="P:valyl-tRNA aminoacylation"/>
    <property type="evidence" value="ECO:0007669"/>
    <property type="project" value="InterPro"/>
</dbReference>
<keyword evidence="6 10" id="KW-0175">Coiled coil</keyword>
<dbReference type="InterPro" id="IPR033705">
    <property type="entry name" value="Anticodon_Ia_Val"/>
</dbReference>
<evidence type="ECO:0000313" key="15">
    <source>
        <dbReference type="Proteomes" id="UP001174909"/>
    </source>
</evidence>
<feature type="domain" description="Valyl-tRNA synthetase tRNA-binding arm" evidence="13">
    <location>
        <begin position="496"/>
        <end position="561"/>
    </location>
</feature>
<protein>
    <recommendedName>
        <fullName evidence="1">valine--tRNA ligase</fullName>
        <ecNumber evidence="1">6.1.1.9</ecNumber>
    </recommendedName>
    <alternativeName>
        <fullName evidence="8">Valyl-tRNA synthetase</fullName>
    </alternativeName>
</protein>
<dbReference type="InterPro" id="IPR010978">
    <property type="entry name" value="tRNA-bd_arm"/>
</dbReference>
<dbReference type="SUPFAM" id="SSF47323">
    <property type="entry name" value="Anticodon-binding domain of a subclass of class I aminoacyl-tRNA synthetases"/>
    <property type="match status" value="1"/>
</dbReference>
<dbReference type="Gene3D" id="3.40.50.620">
    <property type="entry name" value="HUPs"/>
    <property type="match status" value="1"/>
</dbReference>
<evidence type="ECO:0000256" key="7">
    <source>
        <dbReference type="ARBA" id="ARBA00023146"/>
    </source>
</evidence>
<dbReference type="GO" id="GO:0004832">
    <property type="term" value="F:valine-tRNA ligase activity"/>
    <property type="evidence" value="ECO:0007669"/>
    <property type="project" value="UniProtKB-EC"/>
</dbReference>
<dbReference type="InterPro" id="IPR014729">
    <property type="entry name" value="Rossmann-like_a/b/a_fold"/>
</dbReference>
<evidence type="ECO:0000256" key="5">
    <source>
        <dbReference type="ARBA" id="ARBA00022917"/>
    </source>
</evidence>
<name>A0AA35WJV1_GEOBA</name>
<feature type="domain" description="Methionyl/Valyl/Leucyl/Isoleucyl-tRNA synthetase anticodon-binding" evidence="12">
    <location>
        <begin position="291"/>
        <end position="437"/>
    </location>
</feature>
<dbReference type="PRINTS" id="PR00986">
    <property type="entry name" value="TRNASYNTHVAL"/>
</dbReference>
<feature type="non-terminal residue" evidence="14">
    <location>
        <position position="568"/>
    </location>
</feature>
<dbReference type="EMBL" id="CASHTH010001587">
    <property type="protein sequence ID" value="CAI8017065.1"/>
    <property type="molecule type" value="Genomic_DNA"/>
</dbReference>
<feature type="coiled-coil region" evidence="10">
    <location>
        <begin position="494"/>
        <end position="556"/>
    </location>
</feature>
<dbReference type="InterPro" id="IPR019499">
    <property type="entry name" value="Val-tRNA_synth_tRNA-bd"/>
</dbReference>
<evidence type="ECO:0000259" key="12">
    <source>
        <dbReference type="Pfam" id="PF08264"/>
    </source>
</evidence>
<evidence type="ECO:0000259" key="11">
    <source>
        <dbReference type="Pfam" id="PF00133"/>
    </source>
</evidence>
<evidence type="ECO:0000259" key="13">
    <source>
        <dbReference type="Pfam" id="PF10458"/>
    </source>
</evidence>
<dbReference type="FunFam" id="1.10.287.380:FF:000001">
    <property type="entry name" value="Valine--tRNA ligase"/>
    <property type="match status" value="1"/>
</dbReference>
<evidence type="ECO:0000256" key="4">
    <source>
        <dbReference type="ARBA" id="ARBA00022840"/>
    </source>
</evidence>
<evidence type="ECO:0000256" key="9">
    <source>
        <dbReference type="ARBA" id="ARBA00047552"/>
    </source>
</evidence>
<keyword evidence="7" id="KW-0030">Aminoacyl-tRNA synthetase</keyword>
<keyword evidence="5" id="KW-0648">Protein biosynthesis</keyword>
<comment type="catalytic activity">
    <reaction evidence="9">
        <text>tRNA(Val) + L-valine + ATP = L-valyl-tRNA(Val) + AMP + diphosphate</text>
        <dbReference type="Rhea" id="RHEA:10704"/>
        <dbReference type="Rhea" id="RHEA-COMP:9672"/>
        <dbReference type="Rhea" id="RHEA-COMP:9708"/>
        <dbReference type="ChEBI" id="CHEBI:30616"/>
        <dbReference type="ChEBI" id="CHEBI:33019"/>
        <dbReference type="ChEBI" id="CHEBI:57762"/>
        <dbReference type="ChEBI" id="CHEBI:78442"/>
        <dbReference type="ChEBI" id="CHEBI:78537"/>
        <dbReference type="ChEBI" id="CHEBI:456215"/>
        <dbReference type="EC" id="6.1.1.9"/>
    </reaction>
</comment>
<evidence type="ECO:0000256" key="6">
    <source>
        <dbReference type="ARBA" id="ARBA00023054"/>
    </source>
</evidence>
<dbReference type="InterPro" id="IPR013155">
    <property type="entry name" value="M/V/L/I-tRNA-synth_anticd-bd"/>
</dbReference>
<dbReference type="SUPFAM" id="SSF52374">
    <property type="entry name" value="Nucleotidylyl transferase"/>
    <property type="match status" value="1"/>
</dbReference>
<dbReference type="CDD" id="cd07962">
    <property type="entry name" value="Anticodon_Ia_Val"/>
    <property type="match status" value="1"/>
</dbReference>
<evidence type="ECO:0000256" key="1">
    <source>
        <dbReference type="ARBA" id="ARBA00013169"/>
    </source>
</evidence>
<dbReference type="Gene3D" id="1.10.287.380">
    <property type="entry name" value="Valyl-tRNA synthetase, C-terminal domain"/>
    <property type="match status" value="1"/>
</dbReference>
<dbReference type="Pfam" id="PF00133">
    <property type="entry name" value="tRNA-synt_1"/>
    <property type="match status" value="1"/>
</dbReference>
<dbReference type="SUPFAM" id="SSF46589">
    <property type="entry name" value="tRNA-binding arm"/>
    <property type="match status" value="1"/>
</dbReference>
<dbReference type="InterPro" id="IPR037118">
    <property type="entry name" value="Val-tRNA_synth_C_sf"/>
</dbReference>
<dbReference type="GO" id="GO:0005524">
    <property type="term" value="F:ATP binding"/>
    <property type="evidence" value="ECO:0007669"/>
    <property type="project" value="UniProtKB-KW"/>
</dbReference>
<dbReference type="AlphaFoldDB" id="A0AA35WJV1"/>
<dbReference type="Pfam" id="PF10458">
    <property type="entry name" value="Val_tRNA-synt_C"/>
    <property type="match status" value="1"/>
</dbReference>
<keyword evidence="15" id="KW-1185">Reference proteome</keyword>
<dbReference type="Proteomes" id="UP001174909">
    <property type="component" value="Unassembled WGS sequence"/>
</dbReference>
<dbReference type="InterPro" id="IPR002303">
    <property type="entry name" value="Valyl-tRNA_ligase"/>
</dbReference>
<dbReference type="Pfam" id="PF08264">
    <property type="entry name" value="Anticodon_1"/>
    <property type="match status" value="1"/>
</dbReference>
<dbReference type="Gene3D" id="1.10.730.10">
    <property type="entry name" value="Isoleucyl-tRNA Synthetase, Domain 1"/>
    <property type="match status" value="1"/>
</dbReference>
<gene>
    <name evidence="14" type="ORF">GBAR_LOCUS10413</name>
</gene>
<evidence type="ECO:0000313" key="14">
    <source>
        <dbReference type="EMBL" id="CAI8017065.1"/>
    </source>
</evidence>
<dbReference type="InterPro" id="IPR002300">
    <property type="entry name" value="aa-tRNA-synth_Ia"/>
</dbReference>
<dbReference type="PANTHER" id="PTHR11946">
    <property type="entry name" value="VALYL-TRNA SYNTHETASES"/>
    <property type="match status" value="1"/>
</dbReference>
<dbReference type="GO" id="GO:0005829">
    <property type="term" value="C:cytosol"/>
    <property type="evidence" value="ECO:0007669"/>
    <property type="project" value="TreeGrafter"/>
</dbReference>